<dbReference type="AlphaFoldDB" id="A0A7W7FT34"/>
<dbReference type="Gene3D" id="2.40.110.10">
    <property type="entry name" value="Butyryl-CoA Dehydrogenase, subunit A, domain 2"/>
    <property type="match status" value="1"/>
</dbReference>
<reference evidence="2 3" key="1">
    <citation type="submission" date="2020-08" db="EMBL/GenBank/DDBJ databases">
        <title>Sequencing the genomes of 1000 actinobacteria strains.</title>
        <authorList>
            <person name="Klenk H.-P."/>
        </authorList>
    </citation>
    <scope>NUCLEOTIDE SEQUENCE [LARGE SCALE GENOMIC DNA]</scope>
    <source>
        <strain evidence="2 3">DSM 44230</strain>
    </source>
</reference>
<dbReference type="PANTHER" id="PTHR43884">
    <property type="entry name" value="ACYL-COA DEHYDROGENASE"/>
    <property type="match status" value="1"/>
</dbReference>
<dbReference type="RefSeq" id="WP_185003620.1">
    <property type="nucleotide sequence ID" value="NZ_BAAAUI010000023.1"/>
</dbReference>
<dbReference type="InterPro" id="IPR037069">
    <property type="entry name" value="AcylCoA_DH/ox_N_sf"/>
</dbReference>
<dbReference type="PANTHER" id="PTHR43884:SF12">
    <property type="entry name" value="ISOVALERYL-COA DEHYDROGENASE, MITOCHONDRIAL-RELATED"/>
    <property type="match status" value="1"/>
</dbReference>
<dbReference type="SUPFAM" id="SSF47203">
    <property type="entry name" value="Acyl-CoA dehydrogenase C-terminal domain-like"/>
    <property type="match status" value="1"/>
</dbReference>
<dbReference type="InterPro" id="IPR009100">
    <property type="entry name" value="AcylCoA_DH/oxidase_NM_dom_sf"/>
</dbReference>
<dbReference type="GO" id="GO:0003995">
    <property type="term" value="F:acyl-CoA dehydrogenase activity"/>
    <property type="evidence" value="ECO:0007669"/>
    <property type="project" value="TreeGrafter"/>
</dbReference>
<accession>A0A7W7FT34</accession>
<keyword evidence="3" id="KW-1185">Reference proteome</keyword>
<dbReference type="InterPro" id="IPR013786">
    <property type="entry name" value="AcylCoA_DH/ox_N"/>
</dbReference>
<comment type="caution">
    <text evidence="2">The sequence shown here is derived from an EMBL/GenBank/DDBJ whole genome shotgun (WGS) entry which is preliminary data.</text>
</comment>
<dbReference type="EMBL" id="JACHMH010000001">
    <property type="protein sequence ID" value="MBB4677706.1"/>
    <property type="molecule type" value="Genomic_DNA"/>
</dbReference>
<organism evidence="2 3">
    <name type="scientific">Crossiella cryophila</name>
    <dbReference type="NCBI Taxonomy" id="43355"/>
    <lineage>
        <taxon>Bacteria</taxon>
        <taxon>Bacillati</taxon>
        <taxon>Actinomycetota</taxon>
        <taxon>Actinomycetes</taxon>
        <taxon>Pseudonocardiales</taxon>
        <taxon>Pseudonocardiaceae</taxon>
        <taxon>Crossiella</taxon>
    </lineage>
</organism>
<dbReference type="GO" id="GO:0050660">
    <property type="term" value="F:flavin adenine dinucleotide binding"/>
    <property type="evidence" value="ECO:0007669"/>
    <property type="project" value="InterPro"/>
</dbReference>
<protein>
    <submittedName>
        <fullName evidence="2">Alkylation response protein AidB-like acyl-CoA dehydrogenase</fullName>
    </submittedName>
</protein>
<sequence>MSEALRTAAEIADTVLFPAAAGVDAADRVPASHLDLLAEHGFYGLSTVDLPDYPSVLRLVETLAGGCLNTTFVWMQHHGPVMTLARSANEPLREKHLDDLIAGRARAGVAVGAAVRPGPPLLRAEPVEGGYLFDGSAPWVSGWDMIDTLHTAARDAQDVLVLALLDAVASDTVSVEPLDLLAVRASRTVTLTFTRHFVPAERIVHTVPQAEYLTGDAESQRFNGALALGIAGRAITLLGDAAGALPVQLEAARTQLHTAAPEDIAQARAVGSELALRAANACAVHHGSRSLLPGSDAQRLVREATFLLLFGSRPAIRTALLAKLTG</sequence>
<proteinExistence type="predicted"/>
<feature type="domain" description="Acyl-CoA dehydrogenase/oxidase N-terminal" evidence="1">
    <location>
        <begin position="6"/>
        <end position="103"/>
    </location>
</feature>
<dbReference type="SUPFAM" id="SSF56645">
    <property type="entry name" value="Acyl-CoA dehydrogenase NM domain-like"/>
    <property type="match status" value="1"/>
</dbReference>
<evidence type="ECO:0000313" key="2">
    <source>
        <dbReference type="EMBL" id="MBB4677706.1"/>
    </source>
</evidence>
<name>A0A7W7FT34_9PSEU</name>
<evidence type="ECO:0000313" key="3">
    <source>
        <dbReference type="Proteomes" id="UP000533598"/>
    </source>
</evidence>
<dbReference type="InterPro" id="IPR046373">
    <property type="entry name" value="Acyl-CoA_Oxase/DH_mid-dom_sf"/>
</dbReference>
<dbReference type="InterPro" id="IPR036250">
    <property type="entry name" value="AcylCo_DH-like_C"/>
</dbReference>
<dbReference type="Proteomes" id="UP000533598">
    <property type="component" value="Unassembled WGS sequence"/>
</dbReference>
<dbReference type="Gene3D" id="1.10.540.10">
    <property type="entry name" value="Acyl-CoA dehydrogenase/oxidase, N-terminal domain"/>
    <property type="match status" value="1"/>
</dbReference>
<evidence type="ECO:0000259" key="1">
    <source>
        <dbReference type="Pfam" id="PF02771"/>
    </source>
</evidence>
<dbReference type="Pfam" id="PF02771">
    <property type="entry name" value="Acyl-CoA_dh_N"/>
    <property type="match status" value="1"/>
</dbReference>
<gene>
    <name evidence="2" type="ORF">HNR67_003824</name>
</gene>